<dbReference type="AlphaFoldDB" id="A0A7R9KV39"/>
<gene>
    <name evidence="4" type="ORF">OSB1V03_LOCUS9219</name>
</gene>
<reference evidence="4" key="1">
    <citation type="submission" date="2020-11" db="EMBL/GenBank/DDBJ databases">
        <authorList>
            <person name="Tran Van P."/>
        </authorList>
    </citation>
    <scope>NUCLEOTIDE SEQUENCE</scope>
</reference>
<dbReference type="InterPro" id="IPR020904">
    <property type="entry name" value="Sc_DH/Rdtase_CS"/>
</dbReference>
<keyword evidence="5" id="KW-1185">Reference proteome</keyword>
<evidence type="ECO:0000256" key="3">
    <source>
        <dbReference type="RuleBase" id="RU000363"/>
    </source>
</evidence>
<dbReference type="FunFam" id="3.40.50.720:FF:000047">
    <property type="entry name" value="NADP-dependent L-serine/L-allo-threonine dehydrogenase"/>
    <property type="match status" value="1"/>
</dbReference>
<accession>A0A7R9KV39</accession>
<dbReference type="GO" id="GO:0016616">
    <property type="term" value="F:oxidoreductase activity, acting on the CH-OH group of donors, NAD or NADP as acceptor"/>
    <property type="evidence" value="ECO:0007669"/>
    <property type="project" value="UniProtKB-ARBA"/>
</dbReference>
<dbReference type="EMBL" id="CAJPIZ010006104">
    <property type="protein sequence ID" value="CAG2109229.1"/>
    <property type="molecule type" value="Genomic_DNA"/>
</dbReference>
<dbReference type="Pfam" id="PF00106">
    <property type="entry name" value="adh_short"/>
    <property type="match status" value="1"/>
</dbReference>
<dbReference type="Gene3D" id="3.40.50.720">
    <property type="entry name" value="NAD(P)-binding Rossmann-like Domain"/>
    <property type="match status" value="1"/>
</dbReference>
<dbReference type="PRINTS" id="PR00080">
    <property type="entry name" value="SDRFAMILY"/>
</dbReference>
<protein>
    <recommendedName>
        <fullName evidence="6">Dehydrogenase/reductase SDR family member 11</fullName>
    </recommendedName>
</protein>
<dbReference type="InterPro" id="IPR036291">
    <property type="entry name" value="NAD(P)-bd_dom_sf"/>
</dbReference>
<dbReference type="PANTHER" id="PTHR43115">
    <property type="entry name" value="DEHYDROGENASE/REDUCTASE SDR FAMILY MEMBER 11"/>
    <property type="match status" value="1"/>
</dbReference>
<dbReference type="InterPro" id="IPR002347">
    <property type="entry name" value="SDR_fam"/>
</dbReference>
<sequence length="253" mass="27675">MDRWFGRVALVTGSSVGIGRAIASSLVEHGLKVVGCARNIDQLNELESELKAKKLKGSFKAIKCDLRQESDIKAMFEEIRSSFGRIDICINNAGLAKDAPLITGDTESWREMLDVNVTALSVCTRESIKLMQANNVNDGHIIDVSSMSGHRVVPSAATHFYSATKFAVRALAEGLRQELRAINSGIRVTLVSPGVVETEFAVRLTNSKEGVNPYADKPCIKAQDISQIVINILQMPAHVEINDVLIRPTFQVQ</sequence>
<dbReference type="PANTHER" id="PTHR43115:SF4">
    <property type="entry name" value="DEHYDROGENASE_REDUCTASE SDR FAMILY MEMBER 11"/>
    <property type="match status" value="1"/>
</dbReference>
<dbReference type="PRINTS" id="PR00081">
    <property type="entry name" value="GDHRDH"/>
</dbReference>
<comment type="similarity">
    <text evidence="1 3">Belongs to the short-chain dehydrogenases/reductases (SDR) family.</text>
</comment>
<name>A0A7R9KV39_9ACAR</name>
<dbReference type="EMBL" id="OC860679">
    <property type="protein sequence ID" value="CAD7628799.1"/>
    <property type="molecule type" value="Genomic_DNA"/>
</dbReference>
<organism evidence="4">
    <name type="scientific">Medioppia subpectinata</name>
    <dbReference type="NCBI Taxonomy" id="1979941"/>
    <lineage>
        <taxon>Eukaryota</taxon>
        <taxon>Metazoa</taxon>
        <taxon>Ecdysozoa</taxon>
        <taxon>Arthropoda</taxon>
        <taxon>Chelicerata</taxon>
        <taxon>Arachnida</taxon>
        <taxon>Acari</taxon>
        <taxon>Acariformes</taxon>
        <taxon>Sarcoptiformes</taxon>
        <taxon>Oribatida</taxon>
        <taxon>Brachypylina</taxon>
        <taxon>Oppioidea</taxon>
        <taxon>Oppiidae</taxon>
        <taxon>Medioppia</taxon>
    </lineage>
</organism>
<proteinExistence type="inferred from homology"/>
<dbReference type="Proteomes" id="UP000759131">
    <property type="component" value="Unassembled WGS sequence"/>
</dbReference>
<evidence type="ECO:0008006" key="6">
    <source>
        <dbReference type="Google" id="ProtNLM"/>
    </source>
</evidence>
<dbReference type="OrthoDB" id="6427306at2759"/>
<keyword evidence="2" id="KW-0560">Oxidoreductase</keyword>
<evidence type="ECO:0000313" key="4">
    <source>
        <dbReference type="EMBL" id="CAD7628799.1"/>
    </source>
</evidence>
<dbReference type="SUPFAM" id="SSF51735">
    <property type="entry name" value="NAD(P)-binding Rossmann-fold domains"/>
    <property type="match status" value="1"/>
</dbReference>
<evidence type="ECO:0000256" key="2">
    <source>
        <dbReference type="ARBA" id="ARBA00023002"/>
    </source>
</evidence>
<dbReference type="PROSITE" id="PS00061">
    <property type="entry name" value="ADH_SHORT"/>
    <property type="match status" value="1"/>
</dbReference>
<evidence type="ECO:0000256" key="1">
    <source>
        <dbReference type="ARBA" id="ARBA00006484"/>
    </source>
</evidence>
<evidence type="ECO:0000313" key="5">
    <source>
        <dbReference type="Proteomes" id="UP000759131"/>
    </source>
</evidence>